<dbReference type="KEGG" id="pbi:103054787"/>
<dbReference type="GeneID" id="103054787"/>
<feature type="region of interest" description="Disordered" evidence="6">
    <location>
        <begin position="159"/>
        <end position="184"/>
    </location>
</feature>
<reference evidence="10" key="1">
    <citation type="submission" date="2025-08" db="UniProtKB">
        <authorList>
            <consortium name="RefSeq"/>
        </authorList>
    </citation>
    <scope>IDENTIFICATION</scope>
    <source>
        <tissue evidence="10">Liver</tissue>
    </source>
</reference>
<dbReference type="PROSITE" id="PS51225">
    <property type="entry name" value="MARVEL"/>
    <property type="match status" value="1"/>
</dbReference>
<dbReference type="PANTHER" id="PTHR22776:SF25">
    <property type="entry name" value="CKLF-LIKE MARVEL TRANSMEMBRANE DOMAIN-CONTAINING PROTEIN 6"/>
    <property type="match status" value="1"/>
</dbReference>
<keyword evidence="3 7" id="KW-1133">Transmembrane helix</keyword>
<dbReference type="Proteomes" id="UP000695026">
    <property type="component" value="Unplaced"/>
</dbReference>
<dbReference type="OMA" id="ASMVWEK"/>
<feature type="transmembrane region" description="Helical" evidence="7">
    <location>
        <begin position="64"/>
        <end position="90"/>
    </location>
</feature>
<evidence type="ECO:0000256" key="5">
    <source>
        <dbReference type="PROSITE-ProRule" id="PRU00581"/>
    </source>
</evidence>
<proteinExistence type="predicted"/>
<feature type="transmembrane region" description="Helical" evidence="7">
    <location>
        <begin position="102"/>
        <end position="121"/>
    </location>
</feature>
<evidence type="ECO:0000256" key="3">
    <source>
        <dbReference type="ARBA" id="ARBA00022989"/>
    </source>
</evidence>
<evidence type="ECO:0000259" key="8">
    <source>
        <dbReference type="PROSITE" id="PS51225"/>
    </source>
</evidence>
<dbReference type="AlphaFoldDB" id="A0A9F2Q2X5"/>
<accession>A0A9F2Q2X5</accession>
<dbReference type="RefSeq" id="XP_007421422.1">
    <property type="nucleotide sequence ID" value="XM_007421360.3"/>
</dbReference>
<comment type="subcellular location">
    <subcellularLocation>
        <location evidence="1">Membrane</location>
        <topology evidence="1">Multi-pass membrane protein</topology>
    </subcellularLocation>
</comment>
<dbReference type="OrthoDB" id="10028364at2759"/>
<keyword evidence="4 5" id="KW-0472">Membrane</keyword>
<feature type="transmembrane region" description="Helical" evidence="7">
    <location>
        <begin position="133"/>
        <end position="153"/>
    </location>
</feature>
<evidence type="ECO:0000256" key="7">
    <source>
        <dbReference type="SAM" id="Phobius"/>
    </source>
</evidence>
<evidence type="ECO:0000256" key="2">
    <source>
        <dbReference type="ARBA" id="ARBA00022692"/>
    </source>
</evidence>
<dbReference type="CTD" id="54918"/>
<dbReference type="GO" id="GO:0016020">
    <property type="term" value="C:membrane"/>
    <property type="evidence" value="ECO:0007669"/>
    <property type="project" value="UniProtKB-SubCell"/>
</dbReference>
<organism evidence="9 10">
    <name type="scientific">Python bivittatus</name>
    <name type="common">Burmese python</name>
    <name type="synonym">Python molurus bivittatus</name>
    <dbReference type="NCBI Taxonomy" id="176946"/>
    <lineage>
        <taxon>Eukaryota</taxon>
        <taxon>Metazoa</taxon>
        <taxon>Chordata</taxon>
        <taxon>Craniata</taxon>
        <taxon>Vertebrata</taxon>
        <taxon>Euteleostomi</taxon>
        <taxon>Lepidosauria</taxon>
        <taxon>Squamata</taxon>
        <taxon>Bifurcata</taxon>
        <taxon>Unidentata</taxon>
        <taxon>Episquamata</taxon>
        <taxon>Toxicofera</taxon>
        <taxon>Serpentes</taxon>
        <taxon>Henophidia</taxon>
        <taxon>Pythonidae</taxon>
        <taxon>Python</taxon>
    </lineage>
</organism>
<gene>
    <name evidence="10" type="primary">CMTM6</name>
</gene>
<protein>
    <submittedName>
        <fullName evidence="10">CKLF-like MARVEL transmembrane domain-containing protein 6 isoform X1</fullName>
    </submittedName>
</protein>
<dbReference type="PANTHER" id="PTHR22776">
    <property type="entry name" value="MARVEL-CONTAINING POTENTIAL LIPID RAFT-ASSOCIATED PROTEIN"/>
    <property type="match status" value="1"/>
</dbReference>
<feature type="domain" description="MARVEL" evidence="8">
    <location>
        <begin position="30"/>
        <end position="157"/>
    </location>
</feature>
<keyword evidence="2 5" id="KW-0812">Transmembrane</keyword>
<evidence type="ECO:0000256" key="1">
    <source>
        <dbReference type="ARBA" id="ARBA00004141"/>
    </source>
</evidence>
<sequence>MENGGQVYEETTVPAEEGKAPCWGHLTTRHLGKWRLCLKISQLVLSFITFVLEEIVTKCSSCVGLYIFEFVSCSAFLLSILILVVFCTSFYEKAGEKKVAQLDFMVVISVGSVFLLASIIFSATSDKTPIENAAVAFGYFASIAFLVDAVLMIKKRRVKKERQPESTTNPSNPPENQPLNNQQT</sequence>
<name>A0A9F2Q2X5_PYTBI</name>
<evidence type="ECO:0000313" key="9">
    <source>
        <dbReference type="Proteomes" id="UP000695026"/>
    </source>
</evidence>
<dbReference type="InterPro" id="IPR008253">
    <property type="entry name" value="Marvel"/>
</dbReference>
<evidence type="ECO:0000256" key="4">
    <source>
        <dbReference type="ARBA" id="ARBA00023136"/>
    </source>
</evidence>
<keyword evidence="9" id="KW-1185">Reference proteome</keyword>
<dbReference type="InterPro" id="IPR050578">
    <property type="entry name" value="MARVEL-CKLF_proteins"/>
</dbReference>
<evidence type="ECO:0000256" key="6">
    <source>
        <dbReference type="SAM" id="MobiDB-lite"/>
    </source>
</evidence>
<evidence type="ECO:0000313" key="10">
    <source>
        <dbReference type="RefSeq" id="XP_007421422.1"/>
    </source>
</evidence>